<reference evidence="3" key="1">
    <citation type="submission" date="2014-05" db="EMBL/GenBank/DDBJ databases">
        <title>The transcriptome of the halophilic microalga Tetraselmis sp. GSL018 isolated from the Great Salt Lake, Utah.</title>
        <authorList>
            <person name="Jinkerson R.E."/>
            <person name="D'Adamo S."/>
            <person name="Posewitz M.C."/>
        </authorList>
    </citation>
    <scope>NUCLEOTIDE SEQUENCE</scope>
    <source>
        <strain evidence="3">GSL018</strain>
    </source>
</reference>
<feature type="chain" id="PRO_5013039890" evidence="2">
    <location>
        <begin position="16"/>
        <end position="211"/>
    </location>
</feature>
<proteinExistence type="predicted"/>
<evidence type="ECO:0000256" key="2">
    <source>
        <dbReference type="SAM" id="SignalP"/>
    </source>
</evidence>
<accession>A0A061QN57</accession>
<name>A0A061QN57_9CHLO</name>
<sequence length="211" mass="23580">MRTLALLWLVRFLDAADPQLEESKVGYNSFERDATQFLSAVMRPWANPGDREATHGPIEFVKNMGARVVAAPRPVPKQDFDYDQDESSPAEAPVATTAAPLTDTPFPVTFVRQTRCVWIKRPSLAHWRPAPFPEVPDLWPPSCLQYSLSPPLRLARVYHLHLALRGPLRIPPACSSCLVTRLPACSPCPLFIHRLPSTIAYPLLCPMSQTC</sequence>
<evidence type="ECO:0000313" key="3">
    <source>
        <dbReference type="EMBL" id="JAC62072.1"/>
    </source>
</evidence>
<evidence type="ECO:0000256" key="1">
    <source>
        <dbReference type="SAM" id="MobiDB-lite"/>
    </source>
</evidence>
<dbReference type="EMBL" id="GBEZ01024970">
    <property type="protein sequence ID" value="JAC62072.1"/>
    <property type="molecule type" value="Transcribed_RNA"/>
</dbReference>
<feature type="region of interest" description="Disordered" evidence="1">
    <location>
        <begin position="77"/>
        <end position="97"/>
    </location>
</feature>
<protein>
    <submittedName>
        <fullName evidence="3">Uncharacterized protein</fullName>
    </submittedName>
</protein>
<dbReference type="AlphaFoldDB" id="A0A061QN57"/>
<gene>
    <name evidence="3" type="ORF">TSPGSL018_24358</name>
</gene>
<keyword evidence="2" id="KW-0732">Signal</keyword>
<organism evidence="3">
    <name type="scientific">Tetraselmis sp. GSL018</name>
    <dbReference type="NCBI Taxonomy" id="582737"/>
    <lineage>
        <taxon>Eukaryota</taxon>
        <taxon>Viridiplantae</taxon>
        <taxon>Chlorophyta</taxon>
        <taxon>core chlorophytes</taxon>
        <taxon>Chlorodendrophyceae</taxon>
        <taxon>Chlorodendrales</taxon>
        <taxon>Chlorodendraceae</taxon>
        <taxon>Tetraselmis</taxon>
    </lineage>
</organism>
<feature type="signal peptide" evidence="2">
    <location>
        <begin position="1"/>
        <end position="15"/>
    </location>
</feature>